<dbReference type="EMBL" id="LT607733">
    <property type="protein sequence ID" value="SCG16493.1"/>
    <property type="molecule type" value="Genomic_DNA"/>
</dbReference>
<proteinExistence type="predicted"/>
<dbReference type="Proteomes" id="UP000198251">
    <property type="component" value="Chromosome I"/>
</dbReference>
<dbReference type="AlphaFoldDB" id="A0A1C5G999"/>
<accession>A0A1C5G999</accession>
<keyword evidence="2" id="KW-1185">Reference proteome</keyword>
<evidence type="ECO:0000313" key="1">
    <source>
        <dbReference type="EMBL" id="SCG16493.1"/>
    </source>
</evidence>
<protein>
    <submittedName>
        <fullName evidence="1">Uncharacterized protein</fullName>
    </submittedName>
</protein>
<reference evidence="1 2" key="1">
    <citation type="submission" date="2016-06" db="EMBL/GenBank/DDBJ databases">
        <authorList>
            <person name="Kjaerup R.B."/>
            <person name="Dalgaard T.S."/>
            <person name="Juul-Madsen H.R."/>
        </authorList>
    </citation>
    <scope>NUCLEOTIDE SEQUENCE [LARGE SCALE GENOMIC DNA]</scope>
    <source>
        <strain evidence="1 2">DSM 43913</strain>
    </source>
</reference>
<evidence type="ECO:0000313" key="2">
    <source>
        <dbReference type="Proteomes" id="UP000198251"/>
    </source>
</evidence>
<gene>
    <name evidence="1" type="ORF">GA0070610_2760</name>
</gene>
<dbReference type="GeneID" id="95802552"/>
<dbReference type="RefSeq" id="WP_089000385.1">
    <property type="nucleotide sequence ID" value="NZ_JBEZES010000010.1"/>
</dbReference>
<sequence length="134" mass="14354">MTQLLVPLDDGSSLVLDGVAEDELSDAAHTLDVTDFLRDAVLAGVTGNFTYDVLKAVALQLRARGFLARRSSPTAASIATAIAGHLTSVGYATIEVLQVVQLVDRSWSAEGTADQRPFEVRTDPEGQVMQVRVR</sequence>
<name>A0A1C5G999_MICEH</name>
<organism evidence="1 2">
    <name type="scientific">Micromonospora echinofusca</name>
    <dbReference type="NCBI Taxonomy" id="47858"/>
    <lineage>
        <taxon>Bacteria</taxon>
        <taxon>Bacillati</taxon>
        <taxon>Actinomycetota</taxon>
        <taxon>Actinomycetes</taxon>
        <taxon>Micromonosporales</taxon>
        <taxon>Micromonosporaceae</taxon>
        <taxon>Micromonospora</taxon>
    </lineage>
</organism>